<dbReference type="RefSeq" id="WP_345573369.1">
    <property type="nucleotide sequence ID" value="NZ_BAABDQ010000037.1"/>
</dbReference>
<dbReference type="EMBL" id="BAABDQ010000037">
    <property type="protein sequence ID" value="GAA3601895.1"/>
    <property type="molecule type" value="Genomic_DNA"/>
</dbReference>
<feature type="chain" id="PRO_5046615050" description="CHRD domain-containing protein" evidence="1">
    <location>
        <begin position="35"/>
        <end position="413"/>
    </location>
</feature>
<sequence length="413" mass="42102">MLFRTLAIGAVALTALLPAAAAAAAAAASSSAAAASSSAADDVYLVAGLRGANQVGTPGDPDGLSTVALKISGTEVSFAIRWDKVDVPKSAHLHIGAKGTNGAIQLDLIDGQLPRTALGVAGTTKADPAVVAALVANPNGFYADLHNAAFGDGAVRGQFHRLNRKIDLRGVLHGADQATISSSNDGWWLRPASASSMAYTATWSGILPPVSGSIERVSPQAELFEDPDGLQPNLTGIAGEAPVDPVLLRGILAAPQNFAGVLRSLEGGVVSERLSPKAPVHPRALTADVLLGAQIYACTQQGGTTAFTQFDVSAKLRRSIDHSFVQPVAGPPQWVAPDHSAVRGTVVTRTPNGAGNIPELVLDATQAGAGTGLLAQATQILRLNTKGGVAPTGTCTLGKKASVIYNADYLFLG</sequence>
<dbReference type="InterPro" id="IPR010895">
    <property type="entry name" value="CHRD"/>
</dbReference>
<dbReference type="Pfam" id="PF07452">
    <property type="entry name" value="CHRD"/>
    <property type="match status" value="1"/>
</dbReference>
<name>A0ABP6ZA03_9ACTN</name>
<protein>
    <recommendedName>
        <fullName evidence="2">CHRD domain-containing protein</fullName>
    </recommendedName>
</protein>
<evidence type="ECO:0000256" key="1">
    <source>
        <dbReference type="SAM" id="SignalP"/>
    </source>
</evidence>
<evidence type="ECO:0000313" key="4">
    <source>
        <dbReference type="Proteomes" id="UP001500630"/>
    </source>
</evidence>
<organism evidence="3 4">
    <name type="scientific">Nonomuraea rosea</name>
    <dbReference type="NCBI Taxonomy" id="638574"/>
    <lineage>
        <taxon>Bacteria</taxon>
        <taxon>Bacillati</taxon>
        <taxon>Actinomycetota</taxon>
        <taxon>Actinomycetes</taxon>
        <taxon>Streptosporangiales</taxon>
        <taxon>Streptosporangiaceae</taxon>
        <taxon>Nonomuraea</taxon>
    </lineage>
</organism>
<evidence type="ECO:0000313" key="3">
    <source>
        <dbReference type="EMBL" id="GAA3601895.1"/>
    </source>
</evidence>
<evidence type="ECO:0000259" key="2">
    <source>
        <dbReference type="SMART" id="SM00754"/>
    </source>
</evidence>
<dbReference type="InterPro" id="IPR021851">
    <property type="entry name" value="DUF3455"/>
</dbReference>
<keyword evidence="1" id="KW-0732">Signal</keyword>
<dbReference type="Proteomes" id="UP001500630">
    <property type="component" value="Unassembled WGS sequence"/>
</dbReference>
<gene>
    <name evidence="3" type="ORF">GCM10022419_102760</name>
</gene>
<keyword evidence="4" id="KW-1185">Reference proteome</keyword>
<reference evidence="4" key="1">
    <citation type="journal article" date="2019" name="Int. J. Syst. Evol. Microbiol.">
        <title>The Global Catalogue of Microorganisms (GCM) 10K type strain sequencing project: providing services to taxonomists for standard genome sequencing and annotation.</title>
        <authorList>
            <consortium name="The Broad Institute Genomics Platform"/>
            <consortium name="The Broad Institute Genome Sequencing Center for Infectious Disease"/>
            <person name="Wu L."/>
            <person name="Ma J."/>
        </authorList>
    </citation>
    <scope>NUCLEOTIDE SEQUENCE [LARGE SCALE GENOMIC DNA]</scope>
    <source>
        <strain evidence="4">JCM 17326</strain>
    </source>
</reference>
<comment type="caution">
    <text evidence="3">The sequence shown here is derived from an EMBL/GenBank/DDBJ whole genome shotgun (WGS) entry which is preliminary data.</text>
</comment>
<dbReference type="SMART" id="SM00754">
    <property type="entry name" value="CHRD"/>
    <property type="match status" value="1"/>
</dbReference>
<accession>A0ABP6ZA03</accession>
<proteinExistence type="predicted"/>
<feature type="domain" description="CHRD" evidence="2">
    <location>
        <begin position="43"/>
        <end position="161"/>
    </location>
</feature>
<feature type="signal peptide" evidence="1">
    <location>
        <begin position="1"/>
        <end position="34"/>
    </location>
</feature>
<dbReference type="Pfam" id="PF11937">
    <property type="entry name" value="DUF3455"/>
    <property type="match status" value="1"/>
</dbReference>